<dbReference type="Proteomes" id="UP001231189">
    <property type="component" value="Unassembled WGS sequence"/>
</dbReference>
<keyword evidence="1" id="KW-1133">Transmembrane helix</keyword>
<protein>
    <submittedName>
        <fullName evidence="2">Uncharacterized protein</fullName>
    </submittedName>
</protein>
<dbReference type="EMBL" id="JAUUTY010000001">
    <property type="protein sequence ID" value="KAK1694652.1"/>
    <property type="molecule type" value="Genomic_DNA"/>
</dbReference>
<dbReference type="AlphaFoldDB" id="A0AAD8X571"/>
<sequence length="93" mass="9931">MEAAMELAAACSSPETAATTELAAAESTTSLSIHLFVTLVAVEMLYVAVELLYVELLAVEVEVLMAVEMLVAVKMLYVELLAAVVLEEALPWS</sequence>
<comment type="caution">
    <text evidence="2">The sequence shown here is derived from an EMBL/GenBank/DDBJ whole genome shotgun (WGS) entry which is preliminary data.</text>
</comment>
<keyword evidence="1" id="KW-0812">Transmembrane</keyword>
<evidence type="ECO:0000313" key="2">
    <source>
        <dbReference type="EMBL" id="KAK1694652.1"/>
    </source>
</evidence>
<reference evidence="2" key="1">
    <citation type="submission" date="2023-07" db="EMBL/GenBank/DDBJ databases">
        <title>A chromosome-level genome assembly of Lolium multiflorum.</title>
        <authorList>
            <person name="Chen Y."/>
            <person name="Copetti D."/>
            <person name="Kolliker R."/>
            <person name="Studer B."/>
        </authorList>
    </citation>
    <scope>NUCLEOTIDE SEQUENCE</scope>
    <source>
        <strain evidence="2">02402/16</strain>
        <tissue evidence="2">Leaf</tissue>
    </source>
</reference>
<proteinExistence type="predicted"/>
<evidence type="ECO:0000256" key="1">
    <source>
        <dbReference type="SAM" id="Phobius"/>
    </source>
</evidence>
<feature type="transmembrane region" description="Helical" evidence="1">
    <location>
        <begin position="31"/>
        <end position="54"/>
    </location>
</feature>
<name>A0AAD8X571_LOLMU</name>
<organism evidence="2 3">
    <name type="scientific">Lolium multiflorum</name>
    <name type="common">Italian ryegrass</name>
    <name type="synonym">Lolium perenne subsp. multiflorum</name>
    <dbReference type="NCBI Taxonomy" id="4521"/>
    <lineage>
        <taxon>Eukaryota</taxon>
        <taxon>Viridiplantae</taxon>
        <taxon>Streptophyta</taxon>
        <taxon>Embryophyta</taxon>
        <taxon>Tracheophyta</taxon>
        <taxon>Spermatophyta</taxon>
        <taxon>Magnoliopsida</taxon>
        <taxon>Liliopsida</taxon>
        <taxon>Poales</taxon>
        <taxon>Poaceae</taxon>
        <taxon>BOP clade</taxon>
        <taxon>Pooideae</taxon>
        <taxon>Poodae</taxon>
        <taxon>Poeae</taxon>
        <taxon>Poeae Chloroplast Group 2 (Poeae type)</taxon>
        <taxon>Loliodinae</taxon>
        <taxon>Loliinae</taxon>
        <taxon>Lolium</taxon>
    </lineage>
</organism>
<accession>A0AAD8X571</accession>
<keyword evidence="3" id="KW-1185">Reference proteome</keyword>
<evidence type="ECO:0000313" key="3">
    <source>
        <dbReference type="Proteomes" id="UP001231189"/>
    </source>
</evidence>
<feature type="transmembrane region" description="Helical" evidence="1">
    <location>
        <begin position="66"/>
        <end position="86"/>
    </location>
</feature>
<gene>
    <name evidence="2" type="ORF">QYE76_011349</name>
</gene>
<keyword evidence="1" id="KW-0472">Membrane</keyword>